<sequence length="205" mass="21656">MKFNTLLLQVTVILAVYAPSASLAKPTPAPPAAGGITISAGPDKTYSWTLPDMPSSLQKLSKPLALKKPLTGSNEFDIVLESSLRGKGKGKSKKQKRSGPNRLDFNAEAAATDVSVRAATATGSVSPFAPGERVLRSLYPAGSYARSGDKHASFVATPLPEAAFAGPKSRYIRLEYQMMFEPGFKWVKGGKLPGILMGSELGCNA</sequence>
<dbReference type="Proteomes" id="UP000823405">
    <property type="component" value="Unassembled WGS sequence"/>
</dbReference>
<evidence type="ECO:0000256" key="1">
    <source>
        <dbReference type="SAM" id="SignalP"/>
    </source>
</evidence>
<comment type="caution">
    <text evidence="3">The sequence shown here is derived from an EMBL/GenBank/DDBJ whole genome shotgun (WGS) entry which is preliminary data.</text>
</comment>
<keyword evidence="1" id="KW-0732">Signal</keyword>
<evidence type="ECO:0000313" key="3">
    <source>
        <dbReference type="EMBL" id="KAG0289929.1"/>
    </source>
</evidence>
<keyword evidence="4" id="KW-1185">Reference proteome</keyword>
<accession>A0A9P6UFT5</accession>
<gene>
    <name evidence="3" type="ORF">BGZ97_006341</name>
</gene>
<reference evidence="3" key="1">
    <citation type="journal article" date="2020" name="Fungal Divers.">
        <title>Resolving the Mortierellaceae phylogeny through synthesis of multi-gene phylogenetics and phylogenomics.</title>
        <authorList>
            <person name="Vandepol N."/>
            <person name="Liber J."/>
            <person name="Desiro A."/>
            <person name="Na H."/>
            <person name="Kennedy M."/>
            <person name="Barry K."/>
            <person name="Grigoriev I.V."/>
            <person name="Miller A.N."/>
            <person name="O'Donnell K."/>
            <person name="Stajich J.E."/>
            <person name="Bonito G."/>
        </authorList>
    </citation>
    <scope>NUCLEOTIDE SEQUENCE</scope>
    <source>
        <strain evidence="3">NVP60</strain>
    </source>
</reference>
<dbReference type="PANTHER" id="PTHR40124:SF1">
    <property type="entry name" value="DISAGGREGATASE RELATED REPEAT PROTEIN"/>
    <property type="match status" value="1"/>
</dbReference>
<protein>
    <recommendedName>
        <fullName evidence="2">Polysaccharide lyase 14 domain-containing protein</fullName>
    </recommendedName>
</protein>
<dbReference type="Gene3D" id="2.60.120.200">
    <property type="match status" value="1"/>
</dbReference>
<dbReference type="AlphaFoldDB" id="A0A9P6UFT5"/>
<evidence type="ECO:0000259" key="2">
    <source>
        <dbReference type="Pfam" id="PF21294"/>
    </source>
</evidence>
<organism evidence="3 4">
    <name type="scientific">Linnemannia gamsii</name>
    <dbReference type="NCBI Taxonomy" id="64522"/>
    <lineage>
        <taxon>Eukaryota</taxon>
        <taxon>Fungi</taxon>
        <taxon>Fungi incertae sedis</taxon>
        <taxon>Mucoromycota</taxon>
        <taxon>Mortierellomycotina</taxon>
        <taxon>Mortierellomycetes</taxon>
        <taxon>Mortierellales</taxon>
        <taxon>Mortierellaceae</taxon>
        <taxon>Linnemannia</taxon>
    </lineage>
</organism>
<dbReference type="PANTHER" id="PTHR40124">
    <property type="match status" value="1"/>
</dbReference>
<feature type="non-terminal residue" evidence="3">
    <location>
        <position position="205"/>
    </location>
</feature>
<feature type="domain" description="Polysaccharide lyase 14" evidence="2">
    <location>
        <begin position="131"/>
        <end position="199"/>
    </location>
</feature>
<feature type="chain" id="PRO_5040350923" description="Polysaccharide lyase 14 domain-containing protein" evidence="1">
    <location>
        <begin position="25"/>
        <end position="205"/>
    </location>
</feature>
<evidence type="ECO:0000313" key="4">
    <source>
        <dbReference type="Proteomes" id="UP000823405"/>
    </source>
</evidence>
<dbReference type="OrthoDB" id="10069995at2759"/>
<dbReference type="InterPro" id="IPR048958">
    <property type="entry name" value="Polysacc_lyase_14"/>
</dbReference>
<dbReference type="EMBL" id="JAAAIN010002807">
    <property type="protein sequence ID" value="KAG0289929.1"/>
    <property type="molecule type" value="Genomic_DNA"/>
</dbReference>
<dbReference type="Pfam" id="PF21294">
    <property type="entry name" value="Polysacc_lyase_14"/>
    <property type="match status" value="1"/>
</dbReference>
<proteinExistence type="predicted"/>
<feature type="signal peptide" evidence="1">
    <location>
        <begin position="1"/>
        <end position="24"/>
    </location>
</feature>
<name>A0A9P6UFT5_9FUNG</name>